<evidence type="ECO:0000313" key="3">
    <source>
        <dbReference type="EMBL" id="ABG82005.1"/>
    </source>
</evidence>
<proteinExistence type="evidence at transcript level"/>
<dbReference type="RefSeq" id="NP_001306216.1">
    <property type="nucleotide sequence ID" value="NM_001319287.1"/>
</dbReference>
<dbReference type="EMBL" id="MF962879">
    <property type="protein sequence ID" value="AXM42399.1"/>
    <property type="molecule type" value="Genomic_DNA"/>
</dbReference>
<dbReference type="InterPro" id="IPR013319">
    <property type="entry name" value="GH11/12"/>
</dbReference>
<dbReference type="InterPro" id="IPR002594">
    <property type="entry name" value="GH12"/>
</dbReference>
<gene>
    <name evidence="6" type="primary">LOC103514069</name>
</gene>
<dbReference type="PANTHER" id="PTHR34002">
    <property type="entry name" value="BLR1656 PROTEIN"/>
    <property type="match status" value="1"/>
</dbReference>
<dbReference type="GeneID" id="103514069"/>
<evidence type="ECO:0000313" key="5">
    <source>
        <dbReference type="Proteomes" id="UP000079169"/>
    </source>
</evidence>
<organism evidence="3">
    <name type="scientific">Diaphorina citri</name>
    <name type="common">Asian citrus psyllid</name>
    <dbReference type="NCBI Taxonomy" id="121845"/>
    <lineage>
        <taxon>Eukaryota</taxon>
        <taxon>Metazoa</taxon>
        <taxon>Ecdysozoa</taxon>
        <taxon>Arthropoda</taxon>
        <taxon>Hexapoda</taxon>
        <taxon>Insecta</taxon>
        <taxon>Pterygota</taxon>
        <taxon>Neoptera</taxon>
        <taxon>Paraneoptera</taxon>
        <taxon>Hemiptera</taxon>
        <taxon>Sternorrhyncha</taxon>
        <taxon>Psylloidea</taxon>
        <taxon>Psyllidae</taxon>
        <taxon>Diaphorininae</taxon>
        <taxon>Diaphorina</taxon>
    </lineage>
</organism>
<keyword evidence="2 6" id="KW-0732">Signal</keyword>
<evidence type="ECO:0000313" key="6">
    <source>
        <dbReference type="RefSeq" id="NP_001306216.1"/>
    </source>
</evidence>
<feature type="signal peptide" evidence="2">
    <location>
        <begin position="1"/>
        <end position="22"/>
    </location>
</feature>
<dbReference type="SMR" id="Q0PXV4"/>
<dbReference type="SUPFAM" id="SSF49899">
    <property type="entry name" value="Concanavalin A-like lectins/glucanases"/>
    <property type="match status" value="1"/>
</dbReference>
<evidence type="ECO:0000256" key="2">
    <source>
        <dbReference type="SAM" id="SignalP"/>
    </source>
</evidence>
<evidence type="ECO:0000256" key="1">
    <source>
        <dbReference type="ARBA" id="ARBA00005519"/>
    </source>
</evidence>
<feature type="chain" id="PRO_5009732538" evidence="2 6">
    <location>
        <begin position="23"/>
        <end position="230"/>
    </location>
</feature>
<dbReference type="GO" id="GO:0000272">
    <property type="term" value="P:polysaccharide catabolic process"/>
    <property type="evidence" value="ECO:0007669"/>
    <property type="project" value="InterPro"/>
</dbReference>
<name>Q0PXV4_DIACI</name>
<dbReference type="Proteomes" id="UP000079169">
    <property type="component" value="Unplaced"/>
</dbReference>
<reference evidence="6" key="3">
    <citation type="submission" date="2025-04" db="UniProtKB">
        <authorList>
            <consortium name="RefSeq"/>
        </authorList>
    </citation>
    <scope>IDENTIFICATION</scope>
</reference>
<accession>Q0PXV4</accession>
<dbReference type="STRING" id="121845.Q0PXV4"/>
<comment type="similarity">
    <text evidence="1">Belongs to the glycosyl hydrolase 12 (cellulase H) family.</text>
</comment>
<evidence type="ECO:0000313" key="4">
    <source>
        <dbReference type="EMBL" id="AXM42399.1"/>
    </source>
</evidence>
<reference evidence="3" key="1">
    <citation type="submission" date="2006-06" db="EMBL/GenBank/DDBJ databases">
        <title>Ribosomal proteins of the Asian citrus psyllid, Diaphorina citri.</title>
        <authorList>
            <person name="Hunter W.B."/>
            <person name="Hunnicutt L.E."/>
            <person name="Hall D.G."/>
        </authorList>
    </citation>
    <scope>NUCLEOTIDE SEQUENCE</scope>
    <source>
        <tissue evidence="3">Whole body</tissue>
    </source>
</reference>
<reference evidence="4" key="2">
    <citation type="submission" date="2017-09" db="EMBL/GenBank/DDBJ databases">
        <title>Identification of glycosyl hydrolase family 12 genes in three psyllids.</title>
        <authorList>
            <person name="Jones R.W."/>
        </authorList>
    </citation>
    <scope>NUCLEOTIDE SEQUENCE</scope>
</reference>
<dbReference type="InterPro" id="IPR013320">
    <property type="entry name" value="ConA-like_dom_sf"/>
</dbReference>
<dbReference type="CAZy" id="GH12">
    <property type="family name" value="Glycoside Hydrolase Family 12"/>
</dbReference>
<dbReference type="EMBL" id="DQ673432">
    <property type="protein sequence ID" value="ABG82005.1"/>
    <property type="molecule type" value="mRNA"/>
</dbReference>
<dbReference type="Gene3D" id="2.60.120.180">
    <property type="match status" value="1"/>
</dbReference>
<dbReference type="Pfam" id="PF01670">
    <property type="entry name" value="Glyco_hydro_12"/>
    <property type="match status" value="1"/>
</dbReference>
<keyword evidence="5" id="KW-1185">Reference proteome</keyword>
<dbReference type="GO" id="GO:0008810">
    <property type="term" value="F:cellulase activity"/>
    <property type="evidence" value="ECO:0007669"/>
    <property type="project" value="InterPro"/>
</dbReference>
<dbReference type="PaxDb" id="121845-Q0PXV4"/>
<dbReference type="KEGG" id="dci:103514069"/>
<sequence>MKFSLAILIVFIAVSQIRGSNAAFHTDKFGEEKIGGYVVRNNVWGDGAGSQNITVTDQGHWCIHCSHLKQGGIKSYPHTGYMINKPLSAIHGLTSTYGAKVDNKQGLLAYSLTYDIWLQKHKYEIMIWVQYCGPIGPIGGRTNDNVQIAGYKWNVHKGTNGVNQVFSFLNVGQSEKGSIDLKAILDWICQQNWFNEKEATLLDEVQFGFEITNSPANTNFCLNDFSCTVK</sequence>
<dbReference type="PANTHER" id="PTHR34002:SF9">
    <property type="entry name" value="XYLOGLUCAN-SPECIFIC ENDO-BETA-1,4-GLUCANASE A"/>
    <property type="match status" value="1"/>
</dbReference>
<dbReference type="AlphaFoldDB" id="Q0PXV4"/>
<protein>
    <submittedName>
        <fullName evidence="4">Cel 12A-1</fullName>
    </submittedName>
    <submittedName>
        <fullName evidence="6">Probable xyloglucan-specific endo-beta-1,4-glucanase A precursor</fullName>
    </submittedName>
    <submittedName>
        <fullName evidence="3">Putative endoglucanase</fullName>
    </submittedName>
</protein>